<dbReference type="Pfam" id="PF03478">
    <property type="entry name" value="Beta-prop_KIB1-4"/>
    <property type="match status" value="1"/>
</dbReference>
<dbReference type="Proteomes" id="UP000243459">
    <property type="component" value="Chromosome 5"/>
</dbReference>
<dbReference type="InterPro" id="IPR005174">
    <property type="entry name" value="KIB1-4_b-propeller"/>
</dbReference>
<protein>
    <recommendedName>
        <fullName evidence="1">KIB1-4 beta-propeller domain-containing protein</fullName>
    </recommendedName>
</protein>
<dbReference type="InterPro" id="IPR050942">
    <property type="entry name" value="F-box_BR-signaling"/>
</dbReference>
<dbReference type="PANTHER" id="PTHR44259:SF114">
    <property type="entry name" value="OS06G0707300 PROTEIN"/>
    <property type="match status" value="1"/>
</dbReference>
<name>A0A5P1ET40_ASPOF</name>
<organism evidence="2 3">
    <name type="scientific">Asparagus officinalis</name>
    <name type="common">Garden asparagus</name>
    <dbReference type="NCBI Taxonomy" id="4686"/>
    <lineage>
        <taxon>Eukaryota</taxon>
        <taxon>Viridiplantae</taxon>
        <taxon>Streptophyta</taxon>
        <taxon>Embryophyta</taxon>
        <taxon>Tracheophyta</taxon>
        <taxon>Spermatophyta</taxon>
        <taxon>Magnoliopsida</taxon>
        <taxon>Liliopsida</taxon>
        <taxon>Asparagales</taxon>
        <taxon>Asparagaceae</taxon>
        <taxon>Asparagoideae</taxon>
        <taxon>Asparagus</taxon>
    </lineage>
</organism>
<proteinExistence type="predicted"/>
<sequence length="138" mass="15991">MFRTVDFWAYNLEAVDEPIKRSGAHYITFDNRSIKRGNFGFKWVEMGSLGDQALFLGKSHSLCVPAVEYRGCQLNCIYFTEHGSKNRHIPRGHSADGETDRYSICDMGIYDWEDGTFQRFSQLNINYHVPPIWLTSNK</sequence>
<dbReference type="Gramene" id="ONK69136">
    <property type="protein sequence ID" value="ONK69136"/>
    <property type="gene ID" value="A4U43_C05F19720"/>
</dbReference>
<evidence type="ECO:0000313" key="2">
    <source>
        <dbReference type="EMBL" id="ONK69136.1"/>
    </source>
</evidence>
<accession>A0A5P1ET40</accession>
<dbReference type="PANTHER" id="PTHR44259">
    <property type="entry name" value="OS07G0183000 PROTEIN-RELATED"/>
    <property type="match status" value="1"/>
</dbReference>
<evidence type="ECO:0000259" key="1">
    <source>
        <dbReference type="Pfam" id="PF03478"/>
    </source>
</evidence>
<dbReference type="AlphaFoldDB" id="A0A5P1ET40"/>
<reference evidence="3" key="1">
    <citation type="journal article" date="2017" name="Nat. Commun.">
        <title>The asparagus genome sheds light on the origin and evolution of a young Y chromosome.</title>
        <authorList>
            <person name="Harkess A."/>
            <person name="Zhou J."/>
            <person name="Xu C."/>
            <person name="Bowers J.E."/>
            <person name="Van der Hulst R."/>
            <person name="Ayyampalayam S."/>
            <person name="Mercati F."/>
            <person name="Riccardi P."/>
            <person name="McKain M.R."/>
            <person name="Kakrana A."/>
            <person name="Tang H."/>
            <person name="Ray J."/>
            <person name="Groenendijk J."/>
            <person name="Arikit S."/>
            <person name="Mathioni S.M."/>
            <person name="Nakano M."/>
            <person name="Shan H."/>
            <person name="Telgmann-Rauber A."/>
            <person name="Kanno A."/>
            <person name="Yue Z."/>
            <person name="Chen H."/>
            <person name="Li W."/>
            <person name="Chen Y."/>
            <person name="Xu X."/>
            <person name="Zhang Y."/>
            <person name="Luo S."/>
            <person name="Chen H."/>
            <person name="Gao J."/>
            <person name="Mao Z."/>
            <person name="Pires J.C."/>
            <person name="Luo M."/>
            <person name="Kudrna D."/>
            <person name="Wing R.A."/>
            <person name="Meyers B.C."/>
            <person name="Yi K."/>
            <person name="Kong H."/>
            <person name="Lavrijsen P."/>
            <person name="Sunseri F."/>
            <person name="Falavigna A."/>
            <person name="Ye Y."/>
            <person name="Leebens-Mack J.H."/>
            <person name="Chen G."/>
        </authorList>
    </citation>
    <scope>NUCLEOTIDE SEQUENCE [LARGE SCALE GENOMIC DNA]</scope>
    <source>
        <strain evidence="3">cv. DH0086</strain>
    </source>
</reference>
<keyword evidence="3" id="KW-1185">Reference proteome</keyword>
<evidence type="ECO:0000313" key="3">
    <source>
        <dbReference type="Proteomes" id="UP000243459"/>
    </source>
</evidence>
<feature type="domain" description="KIB1-4 beta-propeller" evidence="1">
    <location>
        <begin position="41"/>
        <end position="98"/>
    </location>
</feature>
<gene>
    <name evidence="2" type="ORF">A4U43_C05F19720</name>
</gene>
<dbReference type="EMBL" id="CM007385">
    <property type="protein sequence ID" value="ONK69136.1"/>
    <property type="molecule type" value="Genomic_DNA"/>
</dbReference>